<organism evidence="3 4">
    <name type="scientific">Aquariibacter albus</name>
    <dbReference type="NCBI Taxonomy" id="2759899"/>
    <lineage>
        <taxon>Bacteria</taxon>
        <taxon>Pseudomonadati</taxon>
        <taxon>Pseudomonadota</taxon>
        <taxon>Betaproteobacteria</taxon>
        <taxon>Burkholderiales</taxon>
        <taxon>Sphaerotilaceae</taxon>
        <taxon>Aquariibacter</taxon>
    </lineage>
</organism>
<dbReference type="EMBL" id="JACIVI010000003">
    <property type="protein sequence ID" value="MBB1162201.1"/>
    <property type="molecule type" value="Genomic_DNA"/>
</dbReference>
<evidence type="ECO:0000313" key="4">
    <source>
        <dbReference type="Proteomes" id="UP000586093"/>
    </source>
</evidence>
<protein>
    <submittedName>
        <fullName evidence="3">Uncharacterized protein</fullName>
    </submittedName>
</protein>
<dbReference type="RefSeq" id="WP_182663897.1">
    <property type="nucleotide sequence ID" value="NZ_JACIVI010000003.1"/>
</dbReference>
<feature type="region of interest" description="Disordered" evidence="2">
    <location>
        <begin position="1"/>
        <end position="62"/>
    </location>
</feature>
<dbReference type="Proteomes" id="UP000586093">
    <property type="component" value="Unassembled WGS sequence"/>
</dbReference>
<comment type="caution">
    <text evidence="3">The sequence shown here is derived from an EMBL/GenBank/DDBJ whole genome shotgun (WGS) entry which is preliminary data.</text>
</comment>
<reference evidence="3 4" key="1">
    <citation type="submission" date="2020-08" db="EMBL/GenBank/DDBJ databases">
        <title>Aquariorum lacteus gen. nov., sp. nov., a new member of the family Comamonadaceae, isolated from freshwater aquarium.</title>
        <authorList>
            <person name="Chun S.-J."/>
        </authorList>
    </citation>
    <scope>NUCLEOTIDE SEQUENCE [LARGE SCALE GENOMIC DNA]</scope>
    <source>
        <strain evidence="3 4">SJAQ100</strain>
    </source>
</reference>
<sequence>MPKDKQPPRQPRRVGGGLIKPSALKDLQTAPRVTPTAEPTRRIVGPESVSTTVEPSPGRLNLPKVERLPGGLAVEDFKIPVLPLLQPETGLFSAGRRGRAVVRDTDLLALRIELIGLRTVPQGAGKPPRLEAIPGADPVALVLHLPPQAQGEQTFFHVRAGEPKAEAGAGKPAVGGGEVPLPPPVKARSAEESRLAFRVPAGFQCDYRLDALLKAVRTLEPAVVPTALPPGRTARPPSRWFTETVRVDPAVISNRSLRNTALKAVPGAKVGARGGSAAAAAAAAQANAAQLARQARRQQQLMRQDGVDSPLLARREDRLRFVDAGGLQNEPLLKPLLPPAPREPLPHETALELPWRLILSPHAGGRWQHAIAPVTSARTGRTELWHSRLGDAVGPDGQPAGPAVRAVWARDGLGGEQPRNAQGQPAPMRGQAPASGSLPAPDDEGLAPFRLPMDDHDRQQIVHLSSNFRIPKYTPEAIQARRLMVSPLGGWLESRGAWSPPAGLSVEEWAHRAALGRDHKVRIVYQGRLFPFGHRAALVKVSERSFYKEEDDPGTQALLDGNTAYLRQRMFIVVREPERSYTDASLKTPEGASFLRRFPLASVRINTQVTPDLMPPVSLPGIEGCVFWPCLAANTPFRFSCTGLDLEGRAIDFELPMIFIDAIAGRPVSKTSGRVDPAIARATLTTVQGAWRAKAQATVDSALSPALDKDWTAALTNGQRLSLAPEDKPGDTSVEALWLRFDAEVDNAAQTTGLLAHAGSELTEPYFFPALRDLQARVGATAVLAGSGGSNRLRLNADYLKLGFEHLDNRGKVFADVLEQPGMAALDFSGQGNRSGGFVMPNLSPSALSRLAGPVAGDVKRFATQFGQDGGMFSGGGVPLPLLFGCIPLSSVVQNLADLGQVPKFVTDAADVVGQLIGEVERLMGGTDPLAGLAAALGRAAIAALKSTVQDLIAQAQQQVAGPMTQAAAKAKQLEQRLGALETALTQLLGSPLGDSLASADPAAVSAALGTLQQRLDAVGLALDELLTALNLPGLPPGWLQEVRTVIGQARRLLEDLARMPVLVQQGTALIDALGELLKQLSELDDSNEAAKVALLARLQAVNAAGDELRDTLQAVHLLEGAPRKLLIDGLKALDTAVVLAEKAVDLLFGEELTVRFDWTPKIQSVPSTKGQEIFRANDPKGFVVAVVAKVKKCSGDASMEVVCSLKHFDLVLIGAAGFLELNFEKIEFRADADLKTNVDVKFSGIKFIGPLSFVESLRDLIPLDGFSDPPYLDVSPKGIDAGFSLALPSVAVGMFSLSNLSLGAGFTVPFIGQPLSVRFNFCTREQPFCLTVAMLGGGGFFGITVDPKGVQLLEAALEFGACLSLNFGVASGSVHVMAGLYFRMQQSDCTLTGYLRIGGEVDVLGIISASIELYMALEYQSQTGKVVGRATITVEISIFCFSASVKVSAERKFAGSNGDPSFRQLMGPAVAVLTTTPIEADLQALAEGETCAWHAYAAAFA</sequence>
<evidence type="ECO:0000313" key="3">
    <source>
        <dbReference type="EMBL" id="MBB1162201.1"/>
    </source>
</evidence>
<feature type="coiled-coil region" evidence="1">
    <location>
        <begin position="964"/>
        <end position="991"/>
    </location>
</feature>
<name>A0A839HSP7_9BURK</name>
<evidence type="ECO:0000256" key="1">
    <source>
        <dbReference type="SAM" id="Coils"/>
    </source>
</evidence>
<accession>A0A839HSP7</accession>
<proteinExistence type="predicted"/>
<gene>
    <name evidence="3" type="ORF">H4F90_09425</name>
</gene>
<feature type="region of interest" description="Disordered" evidence="2">
    <location>
        <begin position="166"/>
        <end position="185"/>
    </location>
</feature>
<keyword evidence="1" id="KW-0175">Coiled coil</keyword>
<evidence type="ECO:0000256" key="2">
    <source>
        <dbReference type="SAM" id="MobiDB-lite"/>
    </source>
</evidence>
<keyword evidence="4" id="KW-1185">Reference proteome</keyword>
<feature type="region of interest" description="Disordered" evidence="2">
    <location>
        <begin position="413"/>
        <end position="450"/>
    </location>
</feature>